<organism evidence="2 3">
    <name type="scientific">Cichlidogyrus casuarinus</name>
    <dbReference type="NCBI Taxonomy" id="1844966"/>
    <lineage>
        <taxon>Eukaryota</taxon>
        <taxon>Metazoa</taxon>
        <taxon>Spiralia</taxon>
        <taxon>Lophotrochozoa</taxon>
        <taxon>Platyhelminthes</taxon>
        <taxon>Monogenea</taxon>
        <taxon>Monopisthocotylea</taxon>
        <taxon>Dactylogyridea</taxon>
        <taxon>Ancyrocephalidae</taxon>
        <taxon>Cichlidogyrus</taxon>
    </lineage>
</organism>
<reference evidence="2 3" key="1">
    <citation type="submission" date="2024-11" db="EMBL/GenBank/DDBJ databases">
        <title>Adaptive evolution of stress response genes in parasites aligns with host niche diversity.</title>
        <authorList>
            <person name="Hahn C."/>
            <person name="Resl P."/>
        </authorList>
    </citation>
    <scope>NUCLEOTIDE SEQUENCE [LARGE SCALE GENOMIC DNA]</scope>
    <source>
        <strain evidence="2">EGGRZ-B1_66</strain>
        <tissue evidence="2">Body</tissue>
    </source>
</reference>
<accession>A0ABD2PKD8</accession>
<evidence type="ECO:0000313" key="3">
    <source>
        <dbReference type="Proteomes" id="UP001626550"/>
    </source>
</evidence>
<proteinExistence type="predicted"/>
<dbReference type="EMBL" id="JBJKFK010006178">
    <property type="protein sequence ID" value="KAL3307934.1"/>
    <property type="molecule type" value="Genomic_DNA"/>
</dbReference>
<feature type="signal peptide" evidence="1">
    <location>
        <begin position="1"/>
        <end position="20"/>
    </location>
</feature>
<evidence type="ECO:0000313" key="2">
    <source>
        <dbReference type="EMBL" id="KAL3307934.1"/>
    </source>
</evidence>
<dbReference type="Proteomes" id="UP001626550">
    <property type="component" value="Unassembled WGS sequence"/>
</dbReference>
<keyword evidence="1" id="KW-0732">Signal</keyword>
<gene>
    <name evidence="2" type="ORF">Ciccas_013543</name>
</gene>
<dbReference type="AlphaFoldDB" id="A0ABD2PKD8"/>
<sequence length="145" mass="16323">MSPLKVLISLLLLFVFSTDACFKNRKAIKCYEKCLGPEVERVTQDCDGQYDKMMNGEELTAECDAHLPAIDKCTPKCRPDIHAKISCFKTCFGPRSSVILKDCKGQWKKLDRDKQVASACEQHRTTFNTCKFQCQDAGTKSGDND</sequence>
<keyword evidence="3" id="KW-1185">Reference proteome</keyword>
<feature type="chain" id="PRO_5044838631" evidence="1">
    <location>
        <begin position="21"/>
        <end position="145"/>
    </location>
</feature>
<name>A0ABD2PKD8_9PLAT</name>
<comment type="caution">
    <text evidence="2">The sequence shown here is derived from an EMBL/GenBank/DDBJ whole genome shotgun (WGS) entry which is preliminary data.</text>
</comment>
<evidence type="ECO:0000256" key="1">
    <source>
        <dbReference type="SAM" id="SignalP"/>
    </source>
</evidence>
<protein>
    <submittedName>
        <fullName evidence="2">Uncharacterized protein</fullName>
    </submittedName>
</protein>